<sequence length="127" mass="15157">MHMPPPTSLLVLLLHTSFNLLLRWRSTPYLRLLLRCWILMLHMPSTFDTRRLAASTTICIHFPWSHAWHAMFRIRHRCLSYVRYIRGKPHEWHGLRRLDVVVSLSGVRNRICMYIRTRPECPSQSAP</sequence>
<name>A0A5C2S9W2_9APHY</name>
<dbReference type="EMBL" id="ML122268">
    <property type="protein sequence ID" value="RPD59949.1"/>
    <property type="molecule type" value="Genomic_DNA"/>
</dbReference>
<reference evidence="2" key="1">
    <citation type="journal article" date="2018" name="Genome Biol. Evol.">
        <title>Genomics and development of Lentinus tigrinus, a white-rot wood-decaying mushroom with dimorphic fruiting bodies.</title>
        <authorList>
            <person name="Wu B."/>
            <person name="Xu Z."/>
            <person name="Knudson A."/>
            <person name="Carlson A."/>
            <person name="Chen N."/>
            <person name="Kovaka S."/>
            <person name="LaButti K."/>
            <person name="Lipzen A."/>
            <person name="Pennachio C."/>
            <person name="Riley R."/>
            <person name="Schakwitz W."/>
            <person name="Umezawa K."/>
            <person name="Ohm R.A."/>
            <person name="Grigoriev I.V."/>
            <person name="Nagy L.G."/>
            <person name="Gibbons J."/>
            <person name="Hibbett D."/>
        </authorList>
    </citation>
    <scope>NUCLEOTIDE SEQUENCE [LARGE SCALE GENOMIC DNA]</scope>
    <source>
        <strain evidence="2">ALCF2SS1-6</strain>
    </source>
</reference>
<feature type="chain" id="PRO_5023010683" description="Secreted protein" evidence="1">
    <location>
        <begin position="22"/>
        <end position="127"/>
    </location>
</feature>
<accession>A0A5C2S9W2</accession>
<evidence type="ECO:0000256" key="1">
    <source>
        <dbReference type="SAM" id="SignalP"/>
    </source>
</evidence>
<keyword evidence="1" id="KW-0732">Signal</keyword>
<organism evidence="2 3">
    <name type="scientific">Lentinus tigrinus ALCF2SS1-6</name>
    <dbReference type="NCBI Taxonomy" id="1328759"/>
    <lineage>
        <taxon>Eukaryota</taxon>
        <taxon>Fungi</taxon>
        <taxon>Dikarya</taxon>
        <taxon>Basidiomycota</taxon>
        <taxon>Agaricomycotina</taxon>
        <taxon>Agaricomycetes</taxon>
        <taxon>Polyporales</taxon>
        <taxon>Polyporaceae</taxon>
        <taxon>Lentinus</taxon>
    </lineage>
</organism>
<evidence type="ECO:0000313" key="3">
    <source>
        <dbReference type="Proteomes" id="UP000313359"/>
    </source>
</evidence>
<protein>
    <recommendedName>
        <fullName evidence="4">Secreted protein</fullName>
    </recommendedName>
</protein>
<keyword evidence="3" id="KW-1185">Reference proteome</keyword>
<evidence type="ECO:0008006" key="4">
    <source>
        <dbReference type="Google" id="ProtNLM"/>
    </source>
</evidence>
<dbReference type="Proteomes" id="UP000313359">
    <property type="component" value="Unassembled WGS sequence"/>
</dbReference>
<gene>
    <name evidence="2" type="ORF">L227DRAFT_118841</name>
</gene>
<feature type="signal peptide" evidence="1">
    <location>
        <begin position="1"/>
        <end position="21"/>
    </location>
</feature>
<dbReference type="AlphaFoldDB" id="A0A5C2S9W2"/>
<proteinExistence type="predicted"/>
<evidence type="ECO:0000313" key="2">
    <source>
        <dbReference type="EMBL" id="RPD59949.1"/>
    </source>
</evidence>